<sequence length="200" mass="22434">MSKKSRAIRAYQLHKARIDRYSPHPGMQWLQQLNDMTKLYLGENSAQYKALNNTSNFRYSLLYIENKELNRNQFSNDLAIRLIDNYIYYIETNGVFVDSKAASNVLGTLSNEALLGGIITLLIAVGASGFAIGYAIGPSQKDSFPGSKPLIESSIPANSETGSKTENKRKYMEHKKSDSASVIHNSKEIDNVKTKIHRKN</sequence>
<dbReference type="EMBL" id="FNXY01000001">
    <property type="protein sequence ID" value="SEI42386.1"/>
    <property type="molecule type" value="Genomic_DNA"/>
</dbReference>
<dbReference type="RefSeq" id="WP_090331781.1">
    <property type="nucleotide sequence ID" value="NZ_FNXY01000001.1"/>
</dbReference>
<protein>
    <submittedName>
        <fullName evidence="3">Uncharacterized protein</fullName>
    </submittedName>
</protein>
<name>A0A1H6QK98_9BACT</name>
<keyword evidence="2" id="KW-0472">Membrane</keyword>
<reference evidence="3 4" key="1">
    <citation type="submission" date="2016-10" db="EMBL/GenBank/DDBJ databases">
        <authorList>
            <person name="de Groot N.N."/>
        </authorList>
    </citation>
    <scope>NUCLEOTIDE SEQUENCE [LARGE SCALE GENOMIC DNA]</scope>
    <source>
        <strain evidence="3 4">DSM 19938</strain>
    </source>
</reference>
<dbReference type="AlphaFoldDB" id="A0A1H6QK98"/>
<evidence type="ECO:0000313" key="4">
    <source>
        <dbReference type="Proteomes" id="UP000199532"/>
    </source>
</evidence>
<organism evidence="3 4">
    <name type="scientific">Dyadobacter koreensis</name>
    <dbReference type="NCBI Taxonomy" id="408657"/>
    <lineage>
        <taxon>Bacteria</taxon>
        <taxon>Pseudomonadati</taxon>
        <taxon>Bacteroidota</taxon>
        <taxon>Cytophagia</taxon>
        <taxon>Cytophagales</taxon>
        <taxon>Spirosomataceae</taxon>
        <taxon>Dyadobacter</taxon>
    </lineage>
</organism>
<gene>
    <name evidence="3" type="ORF">SAMN04487995_0601</name>
</gene>
<accession>A0A1H6QK98</accession>
<keyword evidence="4" id="KW-1185">Reference proteome</keyword>
<proteinExistence type="predicted"/>
<feature type="transmembrane region" description="Helical" evidence="2">
    <location>
        <begin position="113"/>
        <end position="136"/>
    </location>
</feature>
<dbReference type="Proteomes" id="UP000199532">
    <property type="component" value="Unassembled WGS sequence"/>
</dbReference>
<evidence type="ECO:0000256" key="1">
    <source>
        <dbReference type="SAM" id="MobiDB-lite"/>
    </source>
</evidence>
<evidence type="ECO:0000256" key="2">
    <source>
        <dbReference type="SAM" id="Phobius"/>
    </source>
</evidence>
<feature type="region of interest" description="Disordered" evidence="1">
    <location>
        <begin position="147"/>
        <end position="184"/>
    </location>
</feature>
<keyword evidence="2" id="KW-1133">Transmembrane helix</keyword>
<feature type="compositionally biased region" description="Basic and acidic residues" evidence="1">
    <location>
        <begin position="163"/>
        <end position="178"/>
    </location>
</feature>
<keyword evidence="2" id="KW-0812">Transmembrane</keyword>
<evidence type="ECO:0000313" key="3">
    <source>
        <dbReference type="EMBL" id="SEI42386.1"/>
    </source>
</evidence>
<dbReference type="STRING" id="408657.SAMN04487995_0601"/>